<dbReference type="InterPro" id="IPR013783">
    <property type="entry name" value="Ig-like_fold"/>
</dbReference>
<dbReference type="Gene3D" id="2.60.40.10">
    <property type="entry name" value="Immunoglobulins"/>
    <property type="match status" value="1"/>
</dbReference>
<evidence type="ECO:0000256" key="1">
    <source>
        <dbReference type="ARBA" id="ARBA00022801"/>
    </source>
</evidence>
<feature type="domain" description="CBM-cenC" evidence="2">
    <location>
        <begin position="132"/>
        <end position="266"/>
    </location>
</feature>
<feature type="domain" description="Baseplate upper protein immunoglobulin like" evidence="3">
    <location>
        <begin position="54"/>
        <end position="118"/>
    </location>
</feature>
<dbReference type="InterPro" id="IPR008979">
    <property type="entry name" value="Galactose-bd-like_sf"/>
</dbReference>
<dbReference type="Proteomes" id="UP000195378">
    <property type="component" value="Chromosome"/>
</dbReference>
<organism evidence="4 5">
    <name type="scientific">Ligilactobacillus salivarius</name>
    <dbReference type="NCBI Taxonomy" id="1624"/>
    <lineage>
        <taxon>Bacteria</taxon>
        <taxon>Bacillati</taxon>
        <taxon>Bacillota</taxon>
        <taxon>Bacilli</taxon>
        <taxon>Lactobacillales</taxon>
        <taxon>Lactobacillaceae</taxon>
        <taxon>Ligilactobacillus</taxon>
    </lineage>
</organism>
<reference evidence="4 5" key="1">
    <citation type="submission" date="2017-04" db="EMBL/GenBank/DDBJ databases">
        <title>Complete genome sequence of Lactobacillus salivarius ZLS006, a probiotic strain isolated from healthy piglet.</title>
        <authorList>
            <person name="Zhang D."/>
        </authorList>
    </citation>
    <scope>NUCLEOTIDE SEQUENCE [LARGE SCALE GENOMIC DNA]</scope>
    <source>
        <strain evidence="4 5">ZLS006</strain>
    </source>
</reference>
<dbReference type="GO" id="GO:0016798">
    <property type="term" value="F:hydrolase activity, acting on glycosyl bonds"/>
    <property type="evidence" value="ECO:0007669"/>
    <property type="project" value="InterPro"/>
</dbReference>
<proteinExistence type="predicted"/>
<dbReference type="RefSeq" id="WP_087448792.1">
    <property type="nucleotide sequence ID" value="NZ_CP020858.1"/>
</dbReference>
<evidence type="ECO:0000313" key="4">
    <source>
        <dbReference type="EMBL" id="ARU19602.1"/>
    </source>
</evidence>
<dbReference type="Pfam" id="PF18667">
    <property type="entry name" value="BppU_IgG"/>
    <property type="match status" value="1"/>
</dbReference>
<dbReference type="InterPro" id="IPR003305">
    <property type="entry name" value="CenC_carb-bd"/>
</dbReference>
<sequence>MKYNIYQRDILVGKTDSTNYIIDGLQPCTSYRVAVAPYDDTHESKRTEITIKTRGIRLIIPTSLTVNSIITLNYQEYSLGLIPIGTEPSGMFGGGNKRDIQAKIISVDNGKSTVELLGKLEQDTTTLSGRINMVKKSNFDYSTDLGGWYAASEYGSDFYRTTTAPKPDEMSSNYCLASGTRDVFEDNNIFPVVSGTKYYISAWVYTSQKYSGQVGLCVKNSNNNNMTYLGVTVPKDNQNRWIKIKGTITIPNGYNIAQPWLQVEKQVKDNEKLYFTNIQIINSTDLPYFADNTQMNRLQDGSFAAFNGYRAIYFRQ</sequence>
<evidence type="ECO:0008006" key="6">
    <source>
        <dbReference type="Google" id="ProtNLM"/>
    </source>
</evidence>
<evidence type="ECO:0000259" key="2">
    <source>
        <dbReference type="Pfam" id="PF02018"/>
    </source>
</evidence>
<name>A0A1Y0F8C5_9LACO</name>
<dbReference type="Pfam" id="PF02018">
    <property type="entry name" value="CBM_4_9"/>
    <property type="match status" value="1"/>
</dbReference>
<keyword evidence="1" id="KW-0378">Hydrolase</keyword>
<dbReference type="InterPro" id="IPR041531">
    <property type="entry name" value="BppU_IgG"/>
</dbReference>
<gene>
    <name evidence="4" type="ORF">B7R82_06195</name>
</gene>
<protein>
    <recommendedName>
        <fullName evidence="6">Baseplate upper protein immunoglobulin like domain-containing protein</fullName>
    </recommendedName>
</protein>
<dbReference type="AlphaFoldDB" id="A0A1Y0F8C5"/>
<evidence type="ECO:0000313" key="5">
    <source>
        <dbReference type="Proteomes" id="UP000195378"/>
    </source>
</evidence>
<evidence type="ECO:0000259" key="3">
    <source>
        <dbReference type="Pfam" id="PF18667"/>
    </source>
</evidence>
<dbReference type="Gene3D" id="2.60.120.260">
    <property type="entry name" value="Galactose-binding domain-like"/>
    <property type="match status" value="1"/>
</dbReference>
<dbReference type="EMBL" id="CP020858">
    <property type="protein sequence ID" value="ARU19602.1"/>
    <property type="molecule type" value="Genomic_DNA"/>
</dbReference>
<dbReference type="SUPFAM" id="SSF49785">
    <property type="entry name" value="Galactose-binding domain-like"/>
    <property type="match status" value="1"/>
</dbReference>
<accession>A0A1Y0F8C5</accession>